<organism evidence="2 3">
    <name type="scientific">Plakobranchus ocellatus</name>
    <dbReference type="NCBI Taxonomy" id="259542"/>
    <lineage>
        <taxon>Eukaryota</taxon>
        <taxon>Metazoa</taxon>
        <taxon>Spiralia</taxon>
        <taxon>Lophotrochozoa</taxon>
        <taxon>Mollusca</taxon>
        <taxon>Gastropoda</taxon>
        <taxon>Heterobranchia</taxon>
        <taxon>Euthyneura</taxon>
        <taxon>Panpulmonata</taxon>
        <taxon>Sacoglossa</taxon>
        <taxon>Placobranchoidea</taxon>
        <taxon>Plakobranchidae</taxon>
        <taxon>Plakobranchus</taxon>
    </lineage>
</organism>
<name>A0AAV3Y5Z7_9GAST</name>
<feature type="region of interest" description="Disordered" evidence="1">
    <location>
        <begin position="100"/>
        <end position="120"/>
    </location>
</feature>
<proteinExistence type="predicted"/>
<accession>A0AAV3Y5Z7</accession>
<comment type="caution">
    <text evidence="2">The sequence shown here is derived from an EMBL/GenBank/DDBJ whole genome shotgun (WGS) entry which is preliminary data.</text>
</comment>
<dbReference type="AlphaFoldDB" id="A0AAV3Y5Z7"/>
<dbReference type="EMBL" id="BLXT01000491">
    <property type="protein sequence ID" value="GFN77513.1"/>
    <property type="molecule type" value="Genomic_DNA"/>
</dbReference>
<evidence type="ECO:0000313" key="2">
    <source>
        <dbReference type="EMBL" id="GFN77513.1"/>
    </source>
</evidence>
<feature type="compositionally biased region" description="Low complexity" evidence="1">
    <location>
        <begin position="101"/>
        <end position="111"/>
    </location>
</feature>
<protein>
    <submittedName>
        <fullName evidence="2">Uncharacterized protein</fullName>
    </submittedName>
</protein>
<evidence type="ECO:0000256" key="1">
    <source>
        <dbReference type="SAM" id="MobiDB-lite"/>
    </source>
</evidence>
<dbReference type="Proteomes" id="UP000735302">
    <property type="component" value="Unassembled WGS sequence"/>
</dbReference>
<keyword evidence="3" id="KW-1185">Reference proteome</keyword>
<sequence length="120" mass="13225">MNVILSWGLVLESIGHHVVQDECTGPGKFASEGGDKSAPRKCLDGWKEEGGPFHPDKQQQQKRKLAADDLALLVYEPSTEGKGTKTRFRSLVSSAWTQLMSASRKSSSYSRSRPHGRDLP</sequence>
<evidence type="ECO:0000313" key="3">
    <source>
        <dbReference type="Proteomes" id="UP000735302"/>
    </source>
</evidence>
<reference evidence="2 3" key="1">
    <citation type="journal article" date="2021" name="Elife">
        <title>Chloroplast acquisition without the gene transfer in kleptoplastic sea slugs, Plakobranchus ocellatus.</title>
        <authorList>
            <person name="Maeda T."/>
            <person name="Takahashi S."/>
            <person name="Yoshida T."/>
            <person name="Shimamura S."/>
            <person name="Takaki Y."/>
            <person name="Nagai Y."/>
            <person name="Toyoda A."/>
            <person name="Suzuki Y."/>
            <person name="Arimoto A."/>
            <person name="Ishii H."/>
            <person name="Satoh N."/>
            <person name="Nishiyama T."/>
            <person name="Hasebe M."/>
            <person name="Maruyama T."/>
            <person name="Minagawa J."/>
            <person name="Obokata J."/>
            <person name="Shigenobu S."/>
        </authorList>
    </citation>
    <scope>NUCLEOTIDE SEQUENCE [LARGE SCALE GENOMIC DNA]</scope>
</reference>
<gene>
    <name evidence="2" type="ORF">PoB_000401900</name>
</gene>